<dbReference type="FunFam" id="3.30.479.30:FF:000008">
    <property type="entry name" value="Stomatin-like protein 2, mitochondrial"/>
    <property type="match status" value="1"/>
</dbReference>
<protein>
    <recommendedName>
        <fullName evidence="4">Band 7 domain-containing protein</fullName>
    </recommendedName>
</protein>
<dbReference type="InterPro" id="IPR036013">
    <property type="entry name" value="Band_7/SPFH_dom_sf"/>
</dbReference>
<dbReference type="PRINTS" id="PR00721">
    <property type="entry name" value="STOMATIN"/>
</dbReference>
<evidence type="ECO:0000256" key="3">
    <source>
        <dbReference type="ARBA" id="ARBA00023128"/>
    </source>
</evidence>
<dbReference type="GO" id="GO:0005739">
    <property type="term" value="C:mitochondrion"/>
    <property type="evidence" value="ECO:0007669"/>
    <property type="project" value="UniProtKB-SubCell"/>
</dbReference>
<evidence type="ECO:0000313" key="6">
    <source>
        <dbReference type="Proteomes" id="UP000886595"/>
    </source>
</evidence>
<dbReference type="Proteomes" id="UP000886595">
    <property type="component" value="Unassembled WGS sequence"/>
</dbReference>
<dbReference type="GO" id="GO:0007005">
    <property type="term" value="P:mitochondrion organization"/>
    <property type="evidence" value="ECO:0007669"/>
    <property type="project" value="TreeGrafter"/>
</dbReference>
<organism evidence="5 6">
    <name type="scientific">Brassica carinata</name>
    <name type="common">Ethiopian mustard</name>
    <name type="synonym">Abyssinian cabbage</name>
    <dbReference type="NCBI Taxonomy" id="52824"/>
    <lineage>
        <taxon>Eukaryota</taxon>
        <taxon>Viridiplantae</taxon>
        <taxon>Streptophyta</taxon>
        <taxon>Embryophyta</taxon>
        <taxon>Tracheophyta</taxon>
        <taxon>Spermatophyta</taxon>
        <taxon>Magnoliopsida</taxon>
        <taxon>eudicotyledons</taxon>
        <taxon>Gunneridae</taxon>
        <taxon>Pentapetalae</taxon>
        <taxon>rosids</taxon>
        <taxon>malvids</taxon>
        <taxon>Brassicales</taxon>
        <taxon>Brassicaceae</taxon>
        <taxon>Brassiceae</taxon>
        <taxon>Brassica</taxon>
    </lineage>
</organism>
<dbReference type="PANTHER" id="PTHR43327">
    <property type="entry name" value="STOMATIN-LIKE PROTEIN 2, MITOCHONDRIAL"/>
    <property type="match status" value="1"/>
</dbReference>
<dbReference type="Gene3D" id="3.30.479.30">
    <property type="entry name" value="Band 7 domain"/>
    <property type="match status" value="1"/>
</dbReference>
<evidence type="ECO:0000256" key="2">
    <source>
        <dbReference type="ARBA" id="ARBA00008164"/>
    </source>
</evidence>
<dbReference type="SMART" id="SM00244">
    <property type="entry name" value="PHB"/>
    <property type="match status" value="1"/>
</dbReference>
<comment type="caution">
    <text evidence="5">The sequence shown here is derived from an EMBL/GenBank/DDBJ whole genome shotgun (WGS) entry which is preliminary data.</text>
</comment>
<dbReference type="GO" id="GO:0016020">
    <property type="term" value="C:membrane"/>
    <property type="evidence" value="ECO:0007669"/>
    <property type="project" value="InterPro"/>
</dbReference>
<gene>
    <name evidence="5" type="ORF">Bca52824_022109</name>
</gene>
<dbReference type="InterPro" id="IPR050710">
    <property type="entry name" value="Band7/mec-2_domain"/>
</dbReference>
<reference evidence="5 6" key="1">
    <citation type="submission" date="2020-02" db="EMBL/GenBank/DDBJ databases">
        <authorList>
            <person name="Ma Q."/>
            <person name="Huang Y."/>
            <person name="Song X."/>
            <person name="Pei D."/>
        </authorList>
    </citation>
    <scope>NUCLEOTIDE SEQUENCE [LARGE SCALE GENOMIC DNA]</scope>
    <source>
        <strain evidence="5">Sxm20200214</strain>
        <tissue evidence="5">Leaf</tissue>
    </source>
</reference>
<sequence>MNQILSSPSFGQAAVRSLNYIRPLYAALPLILAGVNAASRPAATTVRNFSSSPIPSLNRLKSPTAPRTQLSSAASALVRNFSSSSPGAILDRFQITPQTNWGVRIVPERKACVVERFGRYVKTLQSGIHFLIPGVDRIAYVHSLKEEAIPIGNQSAITKDNVSIHIDGVLYVKIVDPKLASYGVENPVYAVVQLAQTTMRSELGKITLDKTFEERDTLNEKIVEAINVAAKHWGLECLRYEIRDIMPPNGVKVAMEMQAEAERRKRAQILESEGTRQAHINIADGKKSSVILESEAAKTDQVNRASGEAEAILARAQATARGLTLLSQSLKETGGLEAASLRVAEQYIQAFGNIAKEGTTMLLPSSAENPANMIAQALTMYKSLVPKGALQETSAVDSSDVIVT</sequence>
<proteinExistence type="inferred from homology"/>
<dbReference type="InterPro" id="IPR001107">
    <property type="entry name" value="Band_7"/>
</dbReference>
<comment type="subcellular location">
    <subcellularLocation>
        <location evidence="1">Mitochondrion</location>
    </subcellularLocation>
</comment>
<evidence type="ECO:0000256" key="1">
    <source>
        <dbReference type="ARBA" id="ARBA00004173"/>
    </source>
</evidence>
<comment type="similarity">
    <text evidence="2">Belongs to the band 7/mec-2 family.</text>
</comment>
<evidence type="ECO:0000313" key="5">
    <source>
        <dbReference type="EMBL" id="KAG2310552.1"/>
    </source>
</evidence>
<dbReference type="CDD" id="cd08829">
    <property type="entry name" value="SPFH_paraslipin"/>
    <property type="match status" value="1"/>
</dbReference>
<dbReference type="InterPro" id="IPR032435">
    <property type="entry name" value="STML2-like_C"/>
</dbReference>
<dbReference type="InterPro" id="IPR001972">
    <property type="entry name" value="Stomatin_HflK_fam"/>
</dbReference>
<dbReference type="OrthoDB" id="434619at2759"/>
<keyword evidence="6" id="KW-1185">Reference proteome</keyword>
<dbReference type="Pfam" id="PF16200">
    <property type="entry name" value="Band_7_C"/>
    <property type="match status" value="1"/>
</dbReference>
<feature type="domain" description="Band 7" evidence="4">
    <location>
        <begin position="101"/>
        <end position="259"/>
    </location>
</feature>
<keyword evidence="3" id="KW-0496">Mitochondrion</keyword>
<dbReference type="Pfam" id="PF01145">
    <property type="entry name" value="Band_7"/>
    <property type="match status" value="1"/>
</dbReference>
<evidence type="ECO:0000259" key="4">
    <source>
        <dbReference type="SMART" id="SM00244"/>
    </source>
</evidence>
<dbReference type="EMBL" id="JAAMPC010000005">
    <property type="protein sequence ID" value="KAG2310552.1"/>
    <property type="molecule type" value="Genomic_DNA"/>
</dbReference>
<dbReference type="PANTHER" id="PTHR43327:SF40">
    <property type="entry name" value="GENOME ASSEMBLY, CHROMOSOME: A02"/>
    <property type="match status" value="1"/>
</dbReference>
<accession>A0A8X8ASN8</accession>
<dbReference type="AlphaFoldDB" id="A0A8X8ASN8"/>
<name>A0A8X8ASN8_BRACI</name>
<dbReference type="SUPFAM" id="SSF117892">
    <property type="entry name" value="Band 7/SPFH domain"/>
    <property type="match status" value="1"/>
</dbReference>